<evidence type="ECO:0000313" key="4">
    <source>
        <dbReference type="Proteomes" id="UP000216188"/>
    </source>
</evidence>
<dbReference type="Pfam" id="PF01548">
    <property type="entry name" value="DEDD_Tnp_IS110"/>
    <property type="match status" value="1"/>
</dbReference>
<sequence length="342" mass="37297">MIASTIGLDLAKHNFHVHAVDAAGLVIKTAALRRSEMIKFFQSAKPCLVGMEACATAHYWARELTKLGHEVKLIPPSYVKPFVRRGAKNDAADAAAICEAVRRPDMRFVAIKSEANQGFLMLHRARGLLVRQRTMAVCAIRAHLAEFGIIFGQGRQRIETIIPSIEEVAASLPEHARFALNSLMRTVGELNTQIEGIETKLAEVGRSDPVSNLLSSIPGVGPITSTAIAATVPNARMFRSGREFAAWLGLTPRQNSSGGTTRLGGITKQGDAYLRHLLVIGARNIVRYPKARAKVGGAWIDALLQRRRPMIVAVAVANKLARIIWAMMTNGEMFREAHVKAA</sequence>
<dbReference type="EMBL" id="NNRM01000039">
    <property type="protein sequence ID" value="OYR23695.1"/>
    <property type="molecule type" value="Genomic_DNA"/>
</dbReference>
<dbReference type="Pfam" id="PF02371">
    <property type="entry name" value="Transposase_20"/>
    <property type="match status" value="1"/>
</dbReference>
<comment type="caution">
    <text evidence="3">The sequence shown here is derived from an EMBL/GenBank/DDBJ whole genome shotgun (WGS) entry which is preliminary data.</text>
</comment>
<dbReference type="AlphaFoldDB" id="A0A256G996"/>
<dbReference type="GO" id="GO:0006313">
    <property type="term" value="P:DNA transposition"/>
    <property type="evidence" value="ECO:0007669"/>
    <property type="project" value="InterPro"/>
</dbReference>
<dbReference type="InterPro" id="IPR003346">
    <property type="entry name" value="Transposase_20"/>
</dbReference>
<keyword evidence="4" id="KW-1185">Reference proteome</keyword>
<dbReference type="Proteomes" id="UP000216188">
    <property type="component" value="Unassembled WGS sequence"/>
</dbReference>
<evidence type="ECO:0000259" key="1">
    <source>
        <dbReference type="Pfam" id="PF01548"/>
    </source>
</evidence>
<dbReference type="NCBIfam" id="NF033542">
    <property type="entry name" value="transpos_IS110"/>
    <property type="match status" value="1"/>
</dbReference>
<proteinExistence type="predicted"/>
<feature type="domain" description="Transposase IS110-like N-terminal" evidence="1">
    <location>
        <begin position="6"/>
        <end position="147"/>
    </location>
</feature>
<dbReference type="PANTHER" id="PTHR33055:SF3">
    <property type="entry name" value="PUTATIVE TRANSPOSASE FOR IS117-RELATED"/>
    <property type="match status" value="1"/>
</dbReference>
<dbReference type="PANTHER" id="PTHR33055">
    <property type="entry name" value="TRANSPOSASE FOR INSERTION SEQUENCE ELEMENT IS1111A"/>
    <property type="match status" value="1"/>
</dbReference>
<dbReference type="InterPro" id="IPR047650">
    <property type="entry name" value="Transpos_IS110"/>
</dbReference>
<name>A0A256G996_9HYPH</name>
<feature type="domain" description="Transposase IS116/IS110/IS902 C-terminal" evidence="2">
    <location>
        <begin position="212"/>
        <end position="289"/>
    </location>
</feature>
<reference evidence="3 4" key="1">
    <citation type="submission" date="2017-07" db="EMBL/GenBank/DDBJ databases">
        <title>Phylogenetic study on the rhizospheric bacterium Ochrobactrum sp. A44.</title>
        <authorList>
            <person name="Krzyzanowska D.M."/>
            <person name="Ossowicki A."/>
            <person name="Rajewska M."/>
            <person name="Maciag T."/>
            <person name="Kaczynski Z."/>
            <person name="Czerwicka M."/>
            <person name="Jafra S."/>
        </authorList>
    </citation>
    <scope>NUCLEOTIDE SEQUENCE [LARGE SCALE GENOMIC DNA]</scope>
    <source>
        <strain evidence="3 4">CCUG 30717</strain>
    </source>
</reference>
<dbReference type="RefSeq" id="WP_094544168.1">
    <property type="nucleotide sequence ID" value="NZ_JBHEEM010000005.1"/>
</dbReference>
<dbReference type="GO" id="GO:0003677">
    <property type="term" value="F:DNA binding"/>
    <property type="evidence" value="ECO:0007669"/>
    <property type="project" value="InterPro"/>
</dbReference>
<evidence type="ECO:0000259" key="2">
    <source>
        <dbReference type="Pfam" id="PF02371"/>
    </source>
</evidence>
<evidence type="ECO:0000313" key="3">
    <source>
        <dbReference type="EMBL" id="OYR23695.1"/>
    </source>
</evidence>
<accession>A0A256G996</accession>
<dbReference type="GO" id="GO:0004803">
    <property type="term" value="F:transposase activity"/>
    <property type="evidence" value="ECO:0007669"/>
    <property type="project" value="InterPro"/>
</dbReference>
<gene>
    <name evidence="3" type="ORF">CEV34_3699</name>
</gene>
<organism evidence="3 4">
    <name type="scientific">Brucella pseudogrignonensis</name>
    <dbReference type="NCBI Taxonomy" id="419475"/>
    <lineage>
        <taxon>Bacteria</taxon>
        <taxon>Pseudomonadati</taxon>
        <taxon>Pseudomonadota</taxon>
        <taxon>Alphaproteobacteria</taxon>
        <taxon>Hyphomicrobiales</taxon>
        <taxon>Brucellaceae</taxon>
        <taxon>Brucella/Ochrobactrum group</taxon>
        <taxon>Brucella</taxon>
    </lineage>
</organism>
<dbReference type="InterPro" id="IPR002525">
    <property type="entry name" value="Transp_IS110-like_N"/>
</dbReference>
<protein>
    <submittedName>
        <fullName evidence="3">Transposase family protein</fullName>
    </submittedName>
</protein>